<gene>
    <name evidence="3" type="ORF">DL238_04825</name>
</gene>
<evidence type="ECO:0000256" key="2">
    <source>
        <dbReference type="SAM" id="SignalP"/>
    </source>
</evidence>
<name>A0A395LKT1_9SPHN</name>
<keyword evidence="2" id="KW-0732">Signal</keyword>
<keyword evidence="4" id="KW-1185">Reference proteome</keyword>
<organism evidence="3 4">
    <name type="scientific">Alteriqipengyuania lutimaris</name>
    <dbReference type="NCBI Taxonomy" id="1538146"/>
    <lineage>
        <taxon>Bacteria</taxon>
        <taxon>Pseudomonadati</taxon>
        <taxon>Pseudomonadota</taxon>
        <taxon>Alphaproteobacteria</taxon>
        <taxon>Sphingomonadales</taxon>
        <taxon>Erythrobacteraceae</taxon>
        <taxon>Alteriqipengyuania</taxon>
    </lineage>
</organism>
<comment type="caution">
    <text evidence="3">The sequence shown here is derived from an EMBL/GenBank/DDBJ whole genome shotgun (WGS) entry which is preliminary data.</text>
</comment>
<sequence>MSGALGKVATIAGVVALGATGIGAFAAAGTALAATAASVTSIATVITAAASVGAQLTAKEPPRIGSVTDTILAVNPPQPYLLGRTYFGGVIRHEIGYGPKTNDVENPFYFRAIVAGGGGPYEALESVQVDYKPVAFTGRDAVGYYNNWLFAYSQLGQCPEPSALAQGTNTPIPGWGASAKLSGQAAQAFIAVFDKKGKRFASGMAALGGVWLGALNYDPRKDGTLPNGSGDHRQFVESTYEFSKCPAVQAVTYAMGRVQNGKLTMGVGIGFQEVVIDGIGPVEGIWWDDWAAFANVCDANGWEGGGVVYEGEGAPPRWDNLKDICAAGGGIPVVTGGKLGVVWQAPRVAVDTISAKDLAGAPVRLPSSKSIAERVNAITPKFASEAHQWEFVPGDEIVIDEYVAADKGEKRSAGETQINLCNKAKQAAELCTYKLARLRERGPIEIPCGPRMRRYRIGTCLVCADDMADYNLAGVKVVVIDRTIDFQTMTVNLLVETESDAKHALALGRAGTAPPVVDTPSAEERDGVVASASGPASLYELLISTSSQSPVAISATDTTVTIGDHERLYSDKSVAVTGDTIASLDPETTYYLFYEDPERAGGAVIWQVTEDFFVAQNTPANPARHYGGYITTDTVGGSGTSGGGALPPGSGGRNPYEETIQPQ</sequence>
<feature type="region of interest" description="Disordered" evidence="1">
    <location>
        <begin position="637"/>
        <end position="663"/>
    </location>
</feature>
<dbReference type="Proteomes" id="UP000254101">
    <property type="component" value="Unassembled WGS sequence"/>
</dbReference>
<evidence type="ECO:0000313" key="4">
    <source>
        <dbReference type="Proteomes" id="UP000254101"/>
    </source>
</evidence>
<protein>
    <recommendedName>
        <fullName evidence="5">Tip attachment protein J domain-containing protein</fullName>
    </recommendedName>
</protein>
<dbReference type="OrthoDB" id="7172230at2"/>
<dbReference type="EMBL" id="QRBB01000001">
    <property type="protein sequence ID" value="RDS76997.1"/>
    <property type="molecule type" value="Genomic_DNA"/>
</dbReference>
<evidence type="ECO:0000256" key="1">
    <source>
        <dbReference type="SAM" id="MobiDB-lite"/>
    </source>
</evidence>
<dbReference type="RefSeq" id="WP_115491220.1">
    <property type="nucleotide sequence ID" value="NZ_JACHWW010000001.1"/>
</dbReference>
<evidence type="ECO:0008006" key="5">
    <source>
        <dbReference type="Google" id="ProtNLM"/>
    </source>
</evidence>
<reference evidence="3 4" key="1">
    <citation type="submission" date="2018-07" db="EMBL/GenBank/DDBJ databases">
        <title>Erythrobacter nanhaiensis sp. nov., a novel member of the genus Erythrobacter isolated from the South China Sea.</title>
        <authorList>
            <person name="Chen X."/>
            <person name="Liu J."/>
        </authorList>
    </citation>
    <scope>NUCLEOTIDE SEQUENCE [LARGE SCALE GENOMIC DNA]</scope>
    <source>
        <strain evidence="3 4">S-5</strain>
    </source>
</reference>
<accession>A0A395LKT1</accession>
<feature type="signal peptide" evidence="2">
    <location>
        <begin position="1"/>
        <end position="33"/>
    </location>
</feature>
<feature type="compositionally biased region" description="Gly residues" evidence="1">
    <location>
        <begin position="637"/>
        <end position="652"/>
    </location>
</feature>
<proteinExistence type="predicted"/>
<dbReference type="AlphaFoldDB" id="A0A395LKT1"/>
<feature type="chain" id="PRO_5017331636" description="Tip attachment protein J domain-containing protein" evidence="2">
    <location>
        <begin position="34"/>
        <end position="663"/>
    </location>
</feature>
<evidence type="ECO:0000313" key="3">
    <source>
        <dbReference type="EMBL" id="RDS76997.1"/>
    </source>
</evidence>